<keyword evidence="9" id="KW-0645">Protease</keyword>
<evidence type="ECO:0000259" key="7">
    <source>
        <dbReference type="Pfam" id="PF24961"/>
    </source>
</evidence>
<dbReference type="CDD" id="cd07021">
    <property type="entry name" value="Clp_protease_NfeD_like"/>
    <property type="match status" value="1"/>
</dbReference>
<dbReference type="Proteomes" id="UP000285120">
    <property type="component" value="Unassembled WGS sequence"/>
</dbReference>
<protein>
    <submittedName>
        <fullName evidence="9">Membrane-bound serine protease (ClpP class)</fullName>
    </submittedName>
</protein>
<dbReference type="InterPro" id="IPR056739">
    <property type="entry name" value="NfeD_membrane"/>
</dbReference>
<dbReference type="InterPro" id="IPR029045">
    <property type="entry name" value="ClpP/crotonase-like_dom_sf"/>
</dbReference>
<evidence type="ECO:0000256" key="4">
    <source>
        <dbReference type="ARBA" id="ARBA00023136"/>
    </source>
</evidence>
<evidence type="ECO:0000256" key="1">
    <source>
        <dbReference type="ARBA" id="ARBA00004141"/>
    </source>
</evidence>
<dbReference type="SUPFAM" id="SSF52096">
    <property type="entry name" value="ClpP/crotonase"/>
    <property type="match status" value="1"/>
</dbReference>
<dbReference type="InterPro" id="IPR012340">
    <property type="entry name" value="NA-bd_OB-fold"/>
</dbReference>
<keyword evidence="9" id="KW-0378">Hydrolase</keyword>
<evidence type="ECO:0000259" key="8">
    <source>
        <dbReference type="Pfam" id="PF25145"/>
    </source>
</evidence>
<dbReference type="InterPro" id="IPR056738">
    <property type="entry name" value="NfeD1b_N"/>
</dbReference>
<dbReference type="OrthoDB" id="9806253at2"/>
<feature type="transmembrane region" description="Helical" evidence="5">
    <location>
        <begin position="330"/>
        <end position="353"/>
    </location>
</feature>
<feature type="transmembrane region" description="Helical" evidence="5">
    <location>
        <begin position="281"/>
        <end position="299"/>
    </location>
</feature>
<evidence type="ECO:0000313" key="10">
    <source>
        <dbReference type="Proteomes" id="UP000285120"/>
    </source>
</evidence>
<dbReference type="PANTHER" id="PTHR33507">
    <property type="entry name" value="INNER MEMBRANE PROTEIN YBBJ"/>
    <property type="match status" value="1"/>
</dbReference>
<accession>A0A419V3Q7</accession>
<dbReference type="InterPro" id="IPR052165">
    <property type="entry name" value="Membrane_assoc_protease"/>
</dbReference>
<name>A0A419V3Q7_9BACL</name>
<feature type="domain" description="NfeD integral membrane" evidence="7">
    <location>
        <begin position="237"/>
        <end position="351"/>
    </location>
</feature>
<comment type="caution">
    <text evidence="9">The sequence shown here is derived from an EMBL/GenBank/DDBJ whole genome shotgun (WGS) entry which is preliminary data.</text>
</comment>
<proteinExistence type="predicted"/>
<keyword evidence="4 5" id="KW-0472">Membrane</keyword>
<dbReference type="Pfam" id="PF25145">
    <property type="entry name" value="NfeD1b_N"/>
    <property type="match status" value="1"/>
</dbReference>
<dbReference type="Gene3D" id="3.90.226.10">
    <property type="entry name" value="2-enoyl-CoA Hydratase, Chain A, domain 1"/>
    <property type="match status" value="1"/>
</dbReference>
<dbReference type="GO" id="GO:0008233">
    <property type="term" value="F:peptidase activity"/>
    <property type="evidence" value="ECO:0007669"/>
    <property type="project" value="UniProtKB-KW"/>
</dbReference>
<evidence type="ECO:0000313" key="9">
    <source>
        <dbReference type="EMBL" id="RKD73036.1"/>
    </source>
</evidence>
<feature type="domain" description="NfeD-like C-terminal" evidence="6">
    <location>
        <begin position="381"/>
        <end position="436"/>
    </location>
</feature>
<gene>
    <name evidence="9" type="ORF">ATL39_2238</name>
</gene>
<organism evidence="9 10">
    <name type="scientific">Sinobaca qinghaiensis</name>
    <dbReference type="NCBI Taxonomy" id="342944"/>
    <lineage>
        <taxon>Bacteria</taxon>
        <taxon>Bacillati</taxon>
        <taxon>Bacillota</taxon>
        <taxon>Bacilli</taxon>
        <taxon>Bacillales</taxon>
        <taxon>Sporolactobacillaceae</taxon>
        <taxon>Sinobaca</taxon>
    </lineage>
</organism>
<dbReference type="GO" id="GO:0006508">
    <property type="term" value="P:proteolysis"/>
    <property type="evidence" value="ECO:0007669"/>
    <property type="project" value="UniProtKB-KW"/>
</dbReference>
<dbReference type="RefSeq" id="WP_120193422.1">
    <property type="nucleotide sequence ID" value="NZ_RAPK01000009.1"/>
</dbReference>
<evidence type="ECO:0000256" key="3">
    <source>
        <dbReference type="ARBA" id="ARBA00022989"/>
    </source>
</evidence>
<keyword evidence="3 5" id="KW-1133">Transmembrane helix</keyword>
<evidence type="ECO:0000256" key="5">
    <source>
        <dbReference type="SAM" id="Phobius"/>
    </source>
</evidence>
<dbReference type="GO" id="GO:0005886">
    <property type="term" value="C:plasma membrane"/>
    <property type="evidence" value="ECO:0007669"/>
    <property type="project" value="TreeGrafter"/>
</dbReference>
<keyword evidence="2 5" id="KW-0812">Transmembrane</keyword>
<evidence type="ECO:0000259" key="6">
    <source>
        <dbReference type="Pfam" id="PF01957"/>
    </source>
</evidence>
<dbReference type="AlphaFoldDB" id="A0A419V3Q7"/>
<feature type="transmembrane region" description="Helical" evidence="5">
    <location>
        <begin position="231"/>
        <end position="251"/>
    </location>
</feature>
<feature type="domain" description="NfeD1b N-terminal" evidence="8">
    <location>
        <begin position="33"/>
        <end position="219"/>
    </location>
</feature>
<sequence length="437" mass="46090">MGAILIRSLVLAISAVVFFIFPFTVQADEDDLVYVIPVEQAVERGLESFLERSFEQAEEAGATHVILEIDTPGGAVDAAGNIASIVSDAPMPVTAYVTEEAMSAGAFIALSADTISMAPGTEMGAAQVIDGSGNAANDKAQSAWSANMTNAAQAQDRDPIYAEAMADPSVDLPEYRAEEGALLTLTPSEAEEVGYADYLSDDREQLLGQLGLENAQVEELSVSFAEQIARFVTNPVVIPILLSVGSIGLIMAVLTPGFGIPGILGIGALLLFFFGHSIAGFAGMESIILFLVGLVLLLIELFVPGFGIFGFLGITAMVGGLILASFSTTYIVISILVAGALAVGLGVIMIVIFGKKGPMQKLVLKDTMKKEEGYYSNRDRDDLLQKEAVALTPLHPSGSAVVDEERIDVVTEGGFIEKGAALRIIKVEGTRIIVRKI</sequence>
<dbReference type="Pfam" id="PF01957">
    <property type="entry name" value="NfeD"/>
    <property type="match status" value="1"/>
</dbReference>
<dbReference type="EMBL" id="RAPK01000009">
    <property type="protein sequence ID" value="RKD73036.1"/>
    <property type="molecule type" value="Genomic_DNA"/>
</dbReference>
<comment type="subcellular location">
    <subcellularLocation>
        <location evidence="1">Membrane</location>
        <topology evidence="1">Multi-pass membrane protein</topology>
    </subcellularLocation>
</comment>
<dbReference type="PANTHER" id="PTHR33507:SF3">
    <property type="entry name" value="INNER MEMBRANE PROTEIN YBBJ"/>
    <property type="match status" value="1"/>
</dbReference>
<evidence type="ECO:0000256" key="2">
    <source>
        <dbReference type="ARBA" id="ARBA00022692"/>
    </source>
</evidence>
<feature type="transmembrane region" description="Helical" evidence="5">
    <location>
        <begin position="258"/>
        <end position="275"/>
    </location>
</feature>
<dbReference type="InterPro" id="IPR002810">
    <property type="entry name" value="NfeD-like_C"/>
</dbReference>
<dbReference type="Gene3D" id="2.40.50.140">
    <property type="entry name" value="Nucleic acid-binding proteins"/>
    <property type="match status" value="1"/>
</dbReference>
<reference evidence="9 10" key="1">
    <citation type="submission" date="2018-09" db="EMBL/GenBank/DDBJ databases">
        <title>Genomic Encyclopedia of Archaeal and Bacterial Type Strains, Phase II (KMG-II): from individual species to whole genera.</title>
        <authorList>
            <person name="Goeker M."/>
        </authorList>
    </citation>
    <scope>NUCLEOTIDE SEQUENCE [LARGE SCALE GENOMIC DNA]</scope>
    <source>
        <strain evidence="9 10">DSM 17008</strain>
    </source>
</reference>
<dbReference type="Pfam" id="PF24961">
    <property type="entry name" value="NfeD_membrane"/>
    <property type="match status" value="1"/>
</dbReference>
<keyword evidence="10" id="KW-1185">Reference proteome</keyword>